<evidence type="ECO:0000256" key="1">
    <source>
        <dbReference type="SAM" id="MobiDB-lite"/>
    </source>
</evidence>
<accession>A0A8S4R2Y6</accession>
<sequence>MHACRWTYTFVLPPRLRETLSRRSLSASALRIFYLPSLVTAHGRPGPQGREGKNSAASLKRPRNGSGSSLMTAIKINLRGARAAGRRPN</sequence>
<gene>
    <name evidence="2" type="primary">jg1145</name>
    <name evidence="2" type="ORF">PAEG_LOCUS7521</name>
</gene>
<name>A0A8S4R2Y6_9NEOP</name>
<comment type="caution">
    <text evidence="2">The sequence shown here is derived from an EMBL/GenBank/DDBJ whole genome shotgun (WGS) entry which is preliminary data.</text>
</comment>
<proteinExistence type="predicted"/>
<dbReference type="EMBL" id="CAKXAJ010022137">
    <property type="protein sequence ID" value="CAH2226862.1"/>
    <property type="molecule type" value="Genomic_DNA"/>
</dbReference>
<dbReference type="AlphaFoldDB" id="A0A8S4R2Y6"/>
<organism evidence="2 3">
    <name type="scientific">Pararge aegeria aegeria</name>
    <dbReference type="NCBI Taxonomy" id="348720"/>
    <lineage>
        <taxon>Eukaryota</taxon>
        <taxon>Metazoa</taxon>
        <taxon>Ecdysozoa</taxon>
        <taxon>Arthropoda</taxon>
        <taxon>Hexapoda</taxon>
        <taxon>Insecta</taxon>
        <taxon>Pterygota</taxon>
        <taxon>Neoptera</taxon>
        <taxon>Endopterygota</taxon>
        <taxon>Lepidoptera</taxon>
        <taxon>Glossata</taxon>
        <taxon>Ditrysia</taxon>
        <taxon>Papilionoidea</taxon>
        <taxon>Nymphalidae</taxon>
        <taxon>Satyrinae</taxon>
        <taxon>Satyrini</taxon>
        <taxon>Parargina</taxon>
        <taxon>Pararge</taxon>
    </lineage>
</organism>
<feature type="region of interest" description="Disordered" evidence="1">
    <location>
        <begin position="42"/>
        <end position="70"/>
    </location>
</feature>
<evidence type="ECO:0000313" key="3">
    <source>
        <dbReference type="Proteomes" id="UP000838756"/>
    </source>
</evidence>
<keyword evidence="3" id="KW-1185">Reference proteome</keyword>
<dbReference type="Proteomes" id="UP000838756">
    <property type="component" value="Unassembled WGS sequence"/>
</dbReference>
<reference evidence="2" key="1">
    <citation type="submission" date="2022-03" db="EMBL/GenBank/DDBJ databases">
        <authorList>
            <person name="Lindestad O."/>
        </authorList>
    </citation>
    <scope>NUCLEOTIDE SEQUENCE</scope>
</reference>
<evidence type="ECO:0000313" key="2">
    <source>
        <dbReference type="EMBL" id="CAH2226862.1"/>
    </source>
</evidence>
<protein>
    <submittedName>
        <fullName evidence="2">Jg1145 protein</fullName>
    </submittedName>
</protein>